<dbReference type="CDD" id="cd11676">
    <property type="entry name" value="Gemin6"/>
    <property type="match status" value="1"/>
</dbReference>
<dbReference type="InterPro" id="IPR009422">
    <property type="entry name" value="Gemin6"/>
</dbReference>
<sequence length="165" mass="18116">MEGKSPTHKIFSGNPVHQHSLIHRRVRVTTSDLKEHTGWVYTIDPVSESVILVTFDGDEKTVTIVMGYNIKSLTPLDDTPPPGLAEAVDSIFRKEQVHYSSQEVTARREAMCVWLADNRVPYTVNEDMVIQCGSEDGLTGQGKALEAEAGGNDAAINGPFKHTPN</sequence>
<dbReference type="Gene3D" id="2.30.30.100">
    <property type="match status" value="1"/>
</dbReference>
<dbReference type="GO" id="GO:0000387">
    <property type="term" value="P:spliceosomal snRNP assembly"/>
    <property type="evidence" value="ECO:0007669"/>
    <property type="project" value="TreeGrafter"/>
</dbReference>
<accession>A0A5B7CSX1</accession>
<dbReference type="GO" id="GO:0032797">
    <property type="term" value="C:SMN complex"/>
    <property type="evidence" value="ECO:0007669"/>
    <property type="project" value="TreeGrafter"/>
</dbReference>
<reference evidence="2 3" key="1">
    <citation type="submission" date="2019-05" db="EMBL/GenBank/DDBJ databases">
        <title>Another draft genome of Portunus trituberculatus and its Hox gene families provides insights of decapod evolution.</title>
        <authorList>
            <person name="Jeong J.-H."/>
            <person name="Song I."/>
            <person name="Kim S."/>
            <person name="Choi T."/>
            <person name="Kim D."/>
            <person name="Ryu S."/>
            <person name="Kim W."/>
        </authorList>
    </citation>
    <scope>NUCLEOTIDE SEQUENCE [LARGE SCALE GENOMIC DNA]</scope>
    <source>
        <tissue evidence="2">Muscle</tissue>
    </source>
</reference>
<dbReference type="PANTHER" id="PTHR14710:SF2">
    <property type="entry name" value="GEM-ASSOCIATED PROTEIN 6"/>
    <property type="match status" value="1"/>
</dbReference>
<dbReference type="PANTHER" id="PTHR14710">
    <property type="entry name" value="GEM-ASSOCIATED PROTEIN 6"/>
    <property type="match status" value="1"/>
</dbReference>
<evidence type="ECO:0000313" key="2">
    <source>
        <dbReference type="EMBL" id="MPC10563.1"/>
    </source>
</evidence>
<keyword evidence="3" id="KW-1185">Reference proteome</keyword>
<dbReference type="InterPro" id="IPR046857">
    <property type="entry name" value="Gemin6_Sm-like_dom"/>
</dbReference>
<proteinExistence type="predicted"/>
<dbReference type="AlphaFoldDB" id="A0A5B7CSX1"/>
<dbReference type="OrthoDB" id="77463at2759"/>
<gene>
    <name evidence="2" type="primary">GEMIN6</name>
    <name evidence="2" type="ORF">E2C01_003201</name>
</gene>
<evidence type="ECO:0000313" key="3">
    <source>
        <dbReference type="Proteomes" id="UP000324222"/>
    </source>
</evidence>
<dbReference type="Pfam" id="PF06372">
    <property type="entry name" value="Gemin6"/>
    <property type="match status" value="1"/>
</dbReference>
<organism evidence="2 3">
    <name type="scientific">Portunus trituberculatus</name>
    <name type="common">Swimming crab</name>
    <name type="synonym">Neptunus trituberculatus</name>
    <dbReference type="NCBI Taxonomy" id="210409"/>
    <lineage>
        <taxon>Eukaryota</taxon>
        <taxon>Metazoa</taxon>
        <taxon>Ecdysozoa</taxon>
        <taxon>Arthropoda</taxon>
        <taxon>Crustacea</taxon>
        <taxon>Multicrustacea</taxon>
        <taxon>Malacostraca</taxon>
        <taxon>Eumalacostraca</taxon>
        <taxon>Eucarida</taxon>
        <taxon>Decapoda</taxon>
        <taxon>Pleocyemata</taxon>
        <taxon>Brachyura</taxon>
        <taxon>Eubrachyura</taxon>
        <taxon>Portunoidea</taxon>
        <taxon>Portunidae</taxon>
        <taxon>Portuninae</taxon>
        <taxon>Portunus</taxon>
    </lineage>
</organism>
<protein>
    <submittedName>
        <fullName evidence="2">Gem-associated protein 6</fullName>
    </submittedName>
</protein>
<evidence type="ECO:0000259" key="1">
    <source>
        <dbReference type="Pfam" id="PF06372"/>
    </source>
</evidence>
<dbReference type="GO" id="GO:0000245">
    <property type="term" value="P:spliceosomal complex assembly"/>
    <property type="evidence" value="ECO:0007669"/>
    <property type="project" value="InterPro"/>
</dbReference>
<dbReference type="EMBL" id="VSRR010000122">
    <property type="protein sequence ID" value="MPC10563.1"/>
    <property type="molecule type" value="Genomic_DNA"/>
</dbReference>
<dbReference type="Proteomes" id="UP000324222">
    <property type="component" value="Unassembled WGS sequence"/>
</dbReference>
<comment type="caution">
    <text evidence="2">The sequence shown here is derived from an EMBL/GenBank/DDBJ whole genome shotgun (WGS) entry which is preliminary data.</text>
</comment>
<dbReference type="GO" id="GO:0005634">
    <property type="term" value="C:nucleus"/>
    <property type="evidence" value="ECO:0007669"/>
    <property type="project" value="InterPro"/>
</dbReference>
<feature type="domain" description="Gem-associated protein 6 Sm-like" evidence="1">
    <location>
        <begin position="20"/>
        <end position="73"/>
    </location>
</feature>
<name>A0A5B7CSX1_PORTR</name>